<dbReference type="AlphaFoldDB" id="A0A919AQN5"/>
<dbReference type="SUPFAM" id="SSF54637">
    <property type="entry name" value="Thioesterase/thiol ester dehydrase-isomerase"/>
    <property type="match status" value="1"/>
</dbReference>
<dbReference type="Pfam" id="PF01575">
    <property type="entry name" value="MaoC_dehydratas"/>
    <property type="match status" value="1"/>
</dbReference>
<keyword evidence="3" id="KW-1185">Reference proteome</keyword>
<comment type="caution">
    <text evidence="2">The sequence shown here is derived from an EMBL/GenBank/DDBJ whole genome shotgun (WGS) entry which is preliminary data.</text>
</comment>
<evidence type="ECO:0000313" key="3">
    <source>
        <dbReference type="Proteomes" id="UP000630923"/>
    </source>
</evidence>
<gene>
    <name evidence="2" type="ORF">GCM10017044_11600</name>
</gene>
<dbReference type="RefSeq" id="WP_191250743.1">
    <property type="nucleotide sequence ID" value="NZ_BNCI01000001.1"/>
</dbReference>
<proteinExistence type="predicted"/>
<dbReference type="InterPro" id="IPR052342">
    <property type="entry name" value="MCH/BMMD"/>
</dbReference>
<reference evidence="2" key="1">
    <citation type="journal article" date="2014" name="Int. J. Syst. Evol. Microbiol.">
        <title>Complete genome sequence of Corynebacterium casei LMG S-19264T (=DSM 44701T), isolated from a smear-ripened cheese.</title>
        <authorList>
            <consortium name="US DOE Joint Genome Institute (JGI-PGF)"/>
            <person name="Walter F."/>
            <person name="Albersmeier A."/>
            <person name="Kalinowski J."/>
            <person name="Ruckert C."/>
        </authorList>
    </citation>
    <scope>NUCLEOTIDE SEQUENCE</scope>
    <source>
        <strain evidence="2">KCTC 42590</strain>
    </source>
</reference>
<evidence type="ECO:0000313" key="2">
    <source>
        <dbReference type="EMBL" id="GHF18743.1"/>
    </source>
</evidence>
<organism evidence="2 3">
    <name type="scientific">Kordiimonas sediminis</name>
    <dbReference type="NCBI Taxonomy" id="1735581"/>
    <lineage>
        <taxon>Bacteria</taxon>
        <taxon>Pseudomonadati</taxon>
        <taxon>Pseudomonadota</taxon>
        <taxon>Alphaproteobacteria</taxon>
        <taxon>Kordiimonadales</taxon>
        <taxon>Kordiimonadaceae</taxon>
        <taxon>Kordiimonas</taxon>
    </lineage>
</organism>
<evidence type="ECO:0000259" key="1">
    <source>
        <dbReference type="Pfam" id="PF01575"/>
    </source>
</evidence>
<dbReference type="PANTHER" id="PTHR43664">
    <property type="entry name" value="MONOAMINE OXIDASE-RELATED"/>
    <property type="match status" value="1"/>
</dbReference>
<dbReference type="PANTHER" id="PTHR43664:SF1">
    <property type="entry name" value="BETA-METHYLMALYL-COA DEHYDRATASE"/>
    <property type="match status" value="1"/>
</dbReference>
<dbReference type="CDD" id="cd03454">
    <property type="entry name" value="YdeM"/>
    <property type="match status" value="1"/>
</dbReference>
<dbReference type="InterPro" id="IPR002539">
    <property type="entry name" value="MaoC-like_dom"/>
</dbReference>
<dbReference type="EMBL" id="BNCI01000001">
    <property type="protein sequence ID" value="GHF18743.1"/>
    <property type="molecule type" value="Genomic_DNA"/>
</dbReference>
<dbReference type="Gene3D" id="3.10.129.10">
    <property type="entry name" value="Hotdog Thioesterase"/>
    <property type="match status" value="1"/>
</dbReference>
<sequence>MFESFYEDIVVGETSEFGKREVTKEEIVDFASKFDPQPFHMDEELAKQSVFGNLCASGWHTASMTMRILVDDMKDRRFAGMGSPGLDKLEWKKPVFPGDILRVQSTPLEKRESASKPHLGLVKTETVVVNQNNEVVMRMVSNMMVLKRNPS</sequence>
<protein>
    <submittedName>
        <fullName evidence="2">Enoyl-CoA hydratase</fullName>
    </submittedName>
</protein>
<dbReference type="Proteomes" id="UP000630923">
    <property type="component" value="Unassembled WGS sequence"/>
</dbReference>
<reference evidence="2" key="2">
    <citation type="submission" date="2020-09" db="EMBL/GenBank/DDBJ databases">
        <authorList>
            <person name="Sun Q."/>
            <person name="Kim S."/>
        </authorList>
    </citation>
    <scope>NUCLEOTIDE SEQUENCE</scope>
    <source>
        <strain evidence="2">KCTC 42590</strain>
    </source>
</reference>
<dbReference type="InterPro" id="IPR029069">
    <property type="entry name" value="HotDog_dom_sf"/>
</dbReference>
<feature type="domain" description="MaoC-like" evidence="1">
    <location>
        <begin position="12"/>
        <end position="124"/>
    </location>
</feature>
<name>A0A919AQN5_9PROT</name>
<accession>A0A919AQN5</accession>